<dbReference type="InterPro" id="IPR028979">
    <property type="entry name" value="Ser_kin/Pase_Hpr-like_N_sf"/>
</dbReference>
<dbReference type="NCBIfam" id="NF007233">
    <property type="entry name" value="PRK09653.1"/>
    <property type="match status" value="1"/>
</dbReference>
<dbReference type="PANTHER" id="PTHR43356:SF3">
    <property type="entry name" value="PHOSPHATE ACETYLTRANSFERASE"/>
    <property type="match status" value="1"/>
</dbReference>
<dbReference type="InterPro" id="IPR004614">
    <property type="entry name" value="P_AcTrfase"/>
</dbReference>
<keyword evidence="9 12" id="KW-0808">Transferase</keyword>
<comment type="function">
    <text evidence="12">Involved in acetate metabolism.</text>
</comment>
<evidence type="ECO:0000313" key="16">
    <source>
        <dbReference type="Proteomes" id="UP000464577"/>
    </source>
</evidence>
<dbReference type="KEGG" id="senf:GJR95_16890"/>
<evidence type="ECO:0000256" key="10">
    <source>
        <dbReference type="ARBA" id="ARBA00023315"/>
    </source>
</evidence>
<dbReference type="FunFam" id="3.40.50.10750:FF:000001">
    <property type="entry name" value="Phosphate acetyltransferase"/>
    <property type="match status" value="1"/>
</dbReference>
<comment type="subcellular location">
    <subcellularLocation>
        <location evidence="1 12">Cytoplasm</location>
    </subcellularLocation>
</comment>
<evidence type="ECO:0000256" key="12">
    <source>
        <dbReference type="PIRNR" id="PIRNR006107"/>
    </source>
</evidence>
<dbReference type="SUPFAM" id="SSF53659">
    <property type="entry name" value="Isocitrate/Isopropylmalate dehydrogenase-like"/>
    <property type="match status" value="1"/>
</dbReference>
<dbReference type="Gene3D" id="3.40.50.10750">
    <property type="entry name" value="Isocitrate/Isopropylmalate dehydrogenase-like"/>
    <property type="match status" value="1"/>
</dbReference>
<comment type="pathway">
    <text evidence="2 12">Metabolic intermediate biosynthesis; acetyl-CoA biosynthesis; acetyl-CoA from acetate: step 2/2.</text>
</comment>
<keyword evidence="10 12" id="KW-0012">Acyltransferase</keyword>
<reference evidence="15 16" key="1">
    <citation type="submission" date="2019-11" db="EMBL/GenBank/DDBJ databases">
        <title>Spirosoma endbachense sp. nov., isolated from a natural salt meadow.</title>
        <authorList>
            <person name="Rojas J."/>
            <person name="Ambika Manirajan B."/>
            <person name="Ratering S."/>
            <person name="Suarez C."/>
            <person name="Geissler-Plaum R."/>
            <person name="Schnell S."/>
        </authorList>
    </citation>
    <scope>NUCLEOTIDE SEQUENCE [LARGE SCALE GENOMIC DNA]</scope>
    <source>
        <strain evidence="15 16">I-24</strain>
    </source>
</reference>
<organism evidence="15 16">
    <name type="scientific">Spirosoma endbachense</name>
    <dbReference type="NCBI Taxonomy" id="2666025"/>
    <lineage>
        <taxon>Bacteria</taxon>
        <taxon>Pseudomonadati</taxon>
        <taxon>Bacteroidota</taxon>
        <taxon>Cytophagia</taxon>
        <taxon>Cytophagales</taxon>
        <taxon>Cytophagaceae</taxon>
        <taxon>Spirosoma</taxon>
    </lineage>
</organism>
<dbReference type="SUPFAM" id="SSF75138">
    <property type="entry name" value="HprK N-terminal domain-like"/>
    <property type="match status" value="1"/>
</dbReference>
<dbReference type="Gene3D" id="3.40.1390.20">
    <property type="entry name" value="HprK N-terminal domain-like"/>
    <property type="match status" value="1"/>
</dbReference>
<keyword evidence="8 12" id="KW-0963">Cytoplasm</keyword>
<dbReference type="CDD" id="cd03109">
    <property type="entry name" value="DTBS"/>
    <property type="match status" value="1"/>
</dbReference>
<comment type="catalytic activity">
    <reaction evidence="12">
        <text>acetyl-CoA + phosphate = acetyl phosphate + CoA</text>
        <dbReference type="Rhea" id="RHEA:19521"/>
        <dbReference type="ChEBI" id="CHEBI:22191"/>
        <dbReference type="ChEBI" id="CHEBI:43474"/>
        <dbReference type="ChEBI" id="CHEBI:57287"/>
        <dbReference type="ChEBI" id="CHEBI:57288"/>
        <dbReference type="EC" id="2.3.1.8"/>
    </reaction>
</comment>
<dbReference type="InterPro" id="IPR027417">
    <property type="entry name" value="P-loop_NTPase"/>
</dbReference>
<dbReference type="EMBL" id="CP045997">
    <property type="protein sequence ID" value="QHV96584.1"/>
    <property type="molecule type" value="Genomic_DNA"/>
</dbReference>
<dbReference type="Pfam" id="PF07085">
    <property type="entry name" value="DRTGG"/>
    <property type="match status" value="1"/>
</dbReference>
<evidence type="ECO:0000256" key="7">
    <source>
        <dbReference type="ARBA" id="ARBA00021528"/>
    </source>
</evidence>
<dbReference type="NCBIfam" id="TIGR00651">
    <property type="entry name" value="pta"/>
    <property type="match status" value="1"/>
</dbReference>
<evidence type="ECO:0000259" key="14">
    <source>
        <dbReference type="Pfam" id="PF07085"/>
    </source>
</evidence>
<comment type="subunit">
    <text evidence="5">Homohexamer.</text>
</comment>
<dbReference type="InterPro" id="IPR042112">
    <property type="entry name" value="P_AcTrfase_dom2"/>
</dbReference>
<dbReference type="InterPro" id="IPR050500">
    <property type="entry name" value="Phos_Acetyltrans/Butyryltrans"/>
</dbReference>
<dbReference type="InterPro" id="IPR010766">
    <property type="entry name" value="DRTGG"/>
</dbReference>
<dbReference type="RefSeq" id="WP_162386990.1">
    <property type="nucleotide sequence ID" value="NZ_CP045997.1"/>
</dbReference>
<dbReference type="Pfam" id="PF01515">
    <property type="entry name" value="PTA_PTB"/>
    <property type="match status" value="1"/>
</dbReference>
<dbReference type="SUPFAM" id="SSF52540">
    <property type="entry name" value="P-loop containing nucleoside triphosphate hydrolases"/>
    <property type="match status" value="1"/>
</dbReference>
<evidence type="ECO:0000256" key="2">
    <source>
        <dbReference type="ARBA" id="ARBA00004989"/>
    </source>
</evidence>
<evidence type="ECO:0000256" key="3">
    <source>
        <dbReference type="ARBA" id="ARBA00008756"/>
    </source>
</evidence>
<comment type="similarity">
    <text evidence="3 12">In the C-terminal section; belongs to the phosphate acetyltransferase and butyryltransferase family.</text>
</comment>
<dbReference type="AlphaFoldDB" id="A0A6P1VVC1"/>
<evidence type="ECO:0000256" key="8">
    <source>
        <dbReference type="ARBA" id="ARBA00022490"/>
    </source>
</evidence>
<evidence type="ECO:0000256" key="5">
    <source>
        <dbReference type="ARBA" id="ARBA00011643"/>
    </source>
</evidence>
<dbReference type="PIRSF" id="PIRSF006107">
    <property type="entry name" value="PhpActrans_proteobac"/>
    <property type="match status" value="1"/>
</dbReference>
<dbReference type="GO" id="GO:0005737">
    <property type="term" value="C:cytoplasm"/>
    <property type="evidence" value="ECO:0007669"/>
    <property type="project" value="UniProtKB-SubCell"/>
</dbReference>
<comment type="similarity">
    <text evidence="4 12">In the N-terminal section; belongs to the CobB/CobQ family.</text>
</comment>
<feature type="domain" description="Phosphate acetyl/butaryl transferase" evidence="13">
    <location>
        <begin position="372"/>
        <end position="691"/>
    </location>
</feature>
<dbReference type="Gene3D" id="3.40.50.10950">
    <property type="match status" value="1"/>
</dbReference>
<dbReference type="PANTHER" id="PTHR43356">
    <property type="entry name" value="PHOSPHATE ACETYLTRANSFERASE"/>
    <property type="match status" value="1"/>
</dbReference>
<proteinExistence type="inferred from homology"/>
<evidence type="ECO:0000256" key="9">
    <source>
        <dbReference type="ARBA" id="ARBA00022679"/>
    </source>
</evidence>
<dbReference type="Pfam" id="PF13500">
    <property type="entry name" value="AAA_26"/>
    <property type="match status" value="1"/>
</dbReference>
<dbReference type="InterPro" id="IPR002505">
    <property type="entry name" value="PTA_PTB"/>
</dbReference>
<evidence type="ECO:0000256" key="1">
    <source>
        <dbReference type="ARBA" id="ARBA00004496"/>
    </source>
</evidence>
<evidence type="ECO:0000256" key="4">
    <source>
        <dbReference type="ARBA" id="ARBA00009786"/>
    </source>
</evidence>
<dbReference type="GO" id="GO:0008959">
    <property type="term" value="F:phosphate acetyltransferase activity"/>
    <property type="evidence" value="ECO:0007669"/>
    <property type="project" value="UniProtKB-EC"/>
</dbReference>
<feature type="domain" description="DRTGG" evidence="14">
    <location>
        <begin position="215"/>
        <end position="326"/>
    </location>
</feature>
<evidence type="ECO:0000313" key="15">
    <source>
        <dbReference type="EMBL" id="QHV96584.1"/>
    </source>
</evidence>
<evidence type="ECO:0000259" key="13">
    <source>
        <dbReference type="Pfam" id="PF01515"/>
    </source>
</evidence>
<dbReference type="NCBIfam" id="NF004167">
    <property type="entry name" value="PRK05632.1"/>
    <property type="match status" value="1"/>
</dbReference>
<evidence type="ECO:0000256" key="6">
    <source>
        <dbReference type="ARBA" id="ARBA00012707"/>
    </source>
</evidence>
<dbReference type="InterPro" id="IPR016475">
    <property type="entry name" value="P-Actrans_bac"/>
</dbReference>
<dbReference type="Gene3D" id="3.40.50.300">
    <property type="entry name" value="P-loop containing nucleotide triphosphate hydrolases"/>
    <property type="match status" value="1"/>
</dbReference>
<name>A0A6P1VVC1_9BACT</name>
<evidence type="ECO:0000256" key="11">
    <source>
        <dbReference type="ARBA" id="ARBA00031108"/>
    </source>
</evidence>
<gene>
    <name evidence="15" type="ORF">GJR95_16890</name>
</gene>
<accession>A0A6P1VVC1</accession>
<sequence>MTKSIFIASVEPYTGKSLLALGLVNSLLGKTQKVGYFKPIITQQTPGQKEIHIEAILDYFALPISYEDTYAFTQQEALQHMESEGRGEMLNSIISKYKKLEESCDFTVIEGSDFLGEGIAFEFESNAAIAKNLGAPVLIIITGESKSTAQIISSAMSALQGFESREVQVLGMVANRVKSDQVEDVRELLRMQLPTDMMLTVIPWEKQLQSPTMKEIRDALGAKVLVGESLLTNQVDNFVTGAMMLPNFLNYIKENVLIVTPGDRGDIIIGALQANLSANYPKVAGIVLTAGTEPDEPITRLIAGLQTVIPILAVQQGTFGTTTAIGAIHSRITADNRKKIELAIDVFEKNVDTKALDNRLVTFHSEGITPHMFQYQLVKAARSQKKHIVLPEGNDDRILKAAARLVAQNVVDLTILGDETEIMASAKRLGLTLDTSVVSIINPAQSENYDSYAATLYELRKAKNVNLDMARDMMLDVSYFGTMMVYQGHADGMVSGAVHTTQHTIRPALQFIKTKPGVSLVSSVFFMCLPDRVSVFGDCAVNPNPTAAQLAEIAISSAESSARFGIEPRIAMLSYSSGTSGEGEDVEKVRQATAIVQEKRPDLKIEGPIQYDAAVDPLVGSQKLPNSEVAGRASVLIFPDLNTGNNTYKAVQRETGALAIGPMLQGLNKPINDLSRGCTVDDVFNTVVITAIQCQDSV</sequence>
<protein>
    <recommendedName>
        <fullName evidence="7 12">Phosphate acetyltransferase</fullName>
        <ecNumber evidence="6 12">2.3.1.8</ecNumber>
    </recommendedName>
    <alternativeName>
        <fullName evidence="11 12">Phosphotransacetylase</fullName>
    </alternativeName>
</protein>
<dbReference type="UniPathway" id="UPA00340">
    <property type="reaction ID" value="UER00459"/>
</dbReference>
<dbReference type="InterPro" id="IPR042113">
    <property type="entry name" value="P_AcTrfase_dom1"/>
</dbReference>
<dbReference type="Proteomes" id="UP000464577">
    <property type="component" value="Chromosome"/>
</dbReference>
<comment type="domain">
    <text evidence="12">The N-terminal region seems to be important for proper quaternary structure. The C-terminal region contains the substrate-binding site.</text>
</comment>
<keyword evidence="16" id="KW-1185">Reference proteome</keyword>
<dbReference type="EC" id="2.3.1.8" evidence="6 12"/>
<dbReference type="GO" id="GO:0006085">
    <property type="term" value="P:acetyl-CoA biosynthetic process"/>
    <property type="evidence" value="ECO:0007669"/>
    <property type="project" value="UniProtKB-UniPathway"/>
</dbReference>